<dbReference type="STRING" id="1117702.AQZ52_17420"/>
<evidence type="ECO:0000313" key="2">
    <source>
        <dbReference type="Proteomes" id="UP000058012"/>
    </source>
</evidence>
<protein>
    <submittedName>
        <fullName evidence="1">Uncharacterized protein</fullName>
    </submittedName>
</protein>
<name>A0A124JTV5_9SPHN</name>
<keyword evidence="2" id="KW-1185">Reference proteome</keyword>
<proteinExistence type="predicted"/>
<sequence>MPRSCHAGRDSQALSIRAADQILLAQTCVQPHIWQPTCCYAGRALLDILDYQIKAPTKWQTFKDLACTLFEVVWKDPTAQKNGRTGQRLAAQGVQIEPGRDRYLEPRLEIRVIATAPGSYTHCQTPDVVGVQFSAARVTCRQRLSPITP</sequence>
<dbReference type="EMBL" id="LLZS01000009">
    <property type="protein sequence ID" value="KUR70578.1"/>
    <property type="molecule type" value="Genomic_DNA"/>
</dbReference>
<reference evidence="1 2" key="1">
    <citation type="submission" date="2015-10" db="EMBL/GenBank/DDBJ databases">
        <title>Draft genome sequence of Novosphingobium fuchskuhlense DSM 25065 isolated from a surface water sample of the southwest basin of Lake Grosse Fuchskuhle.</title>
        <authorList>
            <person name="Ruckert C."/>
            <person name="Winkler A."/>
            <person name="Glaeser J."/>
            <person name="Grossart H.-P."/>
            <person name="Kalinowski J."/>
            <person name="Glaeser S."/>
        </authorList>
    </citation>
    <scope>NUCLEOTIDE SEQUENCE [LARGE SCALE GENOMIC DNA]</scope>
    <source>
        <strain evidence="1 2">FNE08-7</strain>
    </source>
</reference>
<comment type="caution">
    <text evidence="1">The sequence shown here is derived from an EMBL/GenBank/DDBJ whole genome shotgun (WGS) entry which is preliminary data.</text>
</comment>
<dbReference type="AlphaFoldDB" id="A0A124JTV5"/>
<accession>A0A124JTV5</accession>
<organism evidence="1 2">
    <name type="scientific">Novosphingobium fuchskuhlense</name>
    <dbReference type="NCBI Taxonomy" id="1117702"/>
    <lineage>
        <taxon>Bacteria</taxon>
        <taxon>Pseudomonadati</taxon>
        <taxon>Pseudomonadota</taxon>
        <taxon>Alphaproteobacteria</taxon>
        <taxon>Sphingomonadales</taxon>
        <taxon>Sphingomonadaceae</taxon>
        <taxon>Novosphingobium</taxon>
    </lineage>
</organism>
<gene>
    <name evidence="1" type="ORF">AQZ52_17420</name>
</gene>
<dbReference type="Proteomes" id="UP000058012">
    <property type="component" value="Unassembled WGS sequence"/>
</dbReference>
<evidence type="ECO:0000313" key="1">
    <source>
        <dbReference type="EMBL" id="KUR70578.1"/>
    </source>
</evidence>